<dbReference type="InterPro" id="IPR013128">
    <property type="entry name" value="Peptidase_C1A"/>
</dbReference>
<evidence type="ECO:0000256" key="3">
    <source>
        <dbReference type="ARBA" id="ARBA00022801"/>
    </source>
</evidence>
<dbReference type="PANTHER" id="PTHR12411">
    <property type="entry name" value="CYSTEINE PROTEASE FAMILY C1-RELATED"/>
    <property type="match status" value="1"/>
</dbReference>
<evidence type="ECO:0000256" key="4">
    <source>
        <dbReference type="ARBA" id="ARBA00022807"/>
    </source>
</evidence>
<evidence type="ECO:0000256" key="7">
    <source>
        <dbReference type="ARBA" id="ARBA00038911"/>
    </source>
</evidence>
<dbReference type="PROSITE" id="PS00639">
    <property type="entry name" value="THIOL_PROTEASE_HIS"/>
    <property type="match status" value="1"/>
</dbReference>
<evidence type="ECO:0000259" key="10">
    <source>
        <dbReference type="SMART" id="SM00645"/>
    </source>
</evidence>
<keyword evidence="5" id="KW-1015">Disulfide bond</keyword>
<dbReference type="SMART" id="SM00848">
    <property type="entry name" value="Inhibitor_I29"/>
    <property type="match status" value="1"/>
</dbReference>
<evidence type="ECO:0000256" key="9">
    <source>
        <dbReference type="SAM" id="SignalP"/>
    </source>
</evidence>
<dbReference type="GO" id="GO:0006508">
    <property type="term" value="P:proteolysis"/>
    <property type="evidence" value="ECO:0007669"/>
    <property type="project" value="UniProtKB-KW"/>
</dbReference>
<dbReference type="Pfam" id="PF00112">
    <property type="entry name" value="Peptidase_C1"/>
    <property type="match status" value="1"/>
</dbReference>
<proteinExistence type="inferred from homology"/>
<protein>
    <recommendedName>
        <fullName evidence="7">cathepsin L</fullName>
        <ecNumber evidence="7">3.4.22.15</ecNumber>
    </recommendedName>
</protein>
<feature type="chain" id="PRO_5026960743" description="cathepsin L" evidence="9">
    <location>
        <begin position="17"/>
        <end position="328"/>
    </location>
</feature>
<comment type="similarity">
    <text evidence="1">Belongs to the peptidase C1 family.</text>
</comment>
<comment type="subunit">
    <text evidence="8">Dimer of a heavy and a light chain linked by disulfide bonds.</text>
</comment>
<dbReference type="GeneID" id="115622227"/>
<keyword evidence="9" id="KW-0732">Signal</keyword>
<dbReference type="AlphaFoldDB" id="A0A6J2T7J6"/>
<gene>
    <name evidence="13" type="primary">LOC115622227</name>
</gene>
<dbReference type="Pfam" id="PF08246">
    <property type="entry name" value="Inhibitor_I29"/>
    <property type="match status" value="1"/>
</dbReference>
<keyword evidence="12" id="KW-1185">Reference proteome</keyword>
<keyword evidence="2" id="KW-0645">Protease</keyword>
<dbReference type="RefSeq" id="XP_030371984.1">
    <property type="nucleotide sequence ID" value="XM_030516124.1"/>
</dbReference>
<organism evidence="12 13">
    <name type="scientific">Drosophila lebanonensis</name>
    <name type="common">Fruit fly</name>
    <name type="synonym">Scaptodrosophila lebanonensis</name>
    <dbReference type="NCBI Taxonomy" id="7225"/>
    <lineage>
        <taxon>Eukaryota</taxon>
        <taxon>Metazoa</taxon>
        <taxon>Ecdysozoa</taxon>
        <taxon>Arthropoda</taxon>
        <taxon>Hexapoda</taxon>
        <taxon>Insecta</taxon>
        <taxon>Pterygota</taxon>
        <taxon>Neoptera</taxon>
        <taxon>Endopterygota</taxon>
        <taxon>Diptera</taxon>
        <taxon>Brachycera</taxon>
        <taxon>Muscomorpha</taxon>
        <taxon>Ephydroidea</taxon>
        <taxon>Drosophilidae</taxon>
        <taxon>Scaptodrosophila</taxon>
    </lineage>
</organism>
<evidence type="ECO:0000256" key="2">
    <source>
        <dbReference type="ARBA" id="ARBA00022670"/>
    </source>
</evidence>
<keyword evidence="4" id="KW-0788">Thiol protease</keyword>
<dbReference type="Gene3D" id="3.90.70.10">
    <property type="entry name" value="Cysteine proteinases"/>
    <property type="match status" value="1"/>
</dbReference>
<dbReference type="PROSITE" id="PS00640">
    <property type="entry name" value="THIOL_PROTEASE_ASN"/>
    <property type="match status" value="1"/>
</dbReference>
<dbReference type="InterPro" id="IPR025661">
    <property type="entry name" value="Pept_asp_AS"/>
</dbReference>
<dbReference type="InterPro" id="IPR039417">
    <property type="entry name" value="Peptidase_C1A_papain-like"/>
</dbReference>
<dbReference type="Proteomes" id="UP000504634">
    <property type="component" value="Unplaced"/>
</dbReference>
<dbReference type="GO" id="GO:0004197">
    <property type="term" value="F:cysteine-type endopeptidase activity"/>
    <property type="evidence" value="ECO:0007669"/>
    <property type="project" value="UniProtKB-EC"/>
</dbReference>
<dbReference type="SMART" id="SM00645">
    <property type="entry name" value="Pept_C1"/>
    <property type="match status" value="1"/>
</dbReference>
<evidence type="ECO:0000313" key="13">
    <source>
        <dbReference type="RefSeq" id="XP_030371984.1"/>
    </source>
</evidence>
<evidence type="ECO:0000313" key="12">
    <source>
        <dbReference type="Proteomes" id="UP000504634"/>
    </source>
</evidence>
<comment type="catalytic activity">
    <reaction evidence="6">
        <text>Specificity close to that of papain. As compared to cathepsin B, cathepsin L exhibits higher activity toward protein substrates, but has little activity on Z-Arg-Arg-NHMec, and no peptidyl-dipeptidase activity.</text>
        <dbReference type="EC" id="3.4.22.15"/>
    </reaction>
</comment>
<dbReference type="PRINTS" id="PR00705">
    <property type="entry name" value="PAPAIN"/>
</dbReference>
<reference evidence="13" key="1">
    <citation type="submission" date="2025-08" db="UniProtKB">
        <authorList>
            <consortium name="RefSeq"/>
        </authorList>
    </citation>
    <scope>IDENTIFICATION</scope>
    <source>
        <strain evidence="13">11010-0011.00</strain>
        <tissue evidence="13">Whole body</tissue>
    </source>
</reference>
<dbReference type="FunFam" id="3.90.70.10:FF:000006">
    <property type="entry name" value="Cathepsin S"/>
    <property type="match status" value="1"/>
</dbReference>
<dbReference type="EC" id="3.4.22.15" evidence="7"/>
<feature type="domain" description="Cathepsin propeptide inhibitor" evidence="11">
    <location>
        <begin position="27"/>
        <end position="87"/>
    </location>
</feature>
<sequence>MLVAVTLLALIASAKAISIADVLVAEWKVFKVKHKKTYIDEAEEMRRFEIFNKNRLTIAKHNQRWASGEESYEMGVNKFADLQQEEFERKYLMDDVPEIDADMETVYIPTGFGSQPQHVDWRQKGAVTAVKDQGGCKSCWAFSATGAMEGQHFLKTKRLVSLSEQNLIDCVTQNYGCDGGKSAVALRYVIKNNGVDTEKSYPYKTKTGICQFNRWNIGATFSDFIHISKANETDLANAVATKGPVAAAINAPLGFQLYKNGVYNNSRCKRRLNHEVLVVGYGWDDRGGAYWLVKNSWSKSWGENGYIRMARGRNNQCGIADRALYPEA</sequence>
<keyword evidence="3" id="KW-0378">Hydrolase</keyword>
<dbReference type="InterPro" id="IPR038765">
    <property type="entry name" value="Papain-like_cys_pep_sf"/>
</dbReference>
<accession>A0A6J2T7J6</accession>
<name>A0A6J2T7J6_DROLE</name>
<evidence type="ECO:0000256" key="6">
    <source>
        <dbReference type="ARBA" id="ARBA00036319"/>
    </source>
</evidence>
<dbReference type="InterPro" id="IPR013201">
    <property type="entry name" value="Prot_inhib_I29"/>
</dbReference>
<evidence type="ECO:0000256" key="5">
    <source>
        <dbReference type="ARBA" id="ARBA00023157"/>
    </source>
</evidence>
<feature type="signal peptide" evidence="9">
    <location>
        <begin position="1"/>
        <end position="16"/>
    </location>
</feature>
<dbReference type="InterPro" id="IPR025660">
    <property type="entry name" value="Pept_his_AS"/>
</dbReference>
<evidence type="ECO:0000256" key="1">
    <source>
        <dbReference type="ARBA" id="ARBA00008455"/>
    </source>
</evidence>
<evidence type="ECO:0000259" key="11">
    <source>
        <dbReference type="SMART" id="SM00848"/>
    </source>
</evidence>
<evidence type="ECO:0000256" key="8">
    <source>
        <dbReference type="ARBA" id="ARBA00063237"/>
    </source>
</evidence>
<dbReference type="CDD" id="cd02248">
    <property type="entry name" value="Peptidase_C1A"/>
    <property type="match status" value="1"/>
</dbReference>
<dbReference type="OrthoDB" id="7859669at2759"/>
<dbReference type="SUPFAM" id="SSF54001">
    <property type="entry name" value="Cysteine proteinases"/>
    <property type="match status" value="1"/>
</dbReference>
<dbReference type="InterPro" id="IPR000668">
    <property type="entry name" value="Peptidase_C1A_C"/>
</dbReference>
<feature type="domain" description="Peptidase C1A papain C-terminal" evidence="10">
    <location>
        <begin position="115"/>
        <end position="327"/>
    </location>
</feature>